<keyword evidence="3" id="KW-1185">Reference proteome</keyword>
<reference evidence="1 3" key="1">
    <citation type="submission" date="2016-01" db="EMBL/GenBank/DDBJ databases">
        <title>Genome sequence of the acidophilic iron oxidising Ferrovum strain Z-31.</title>
        <authorList>
            <person name="Poehlein A."/>
            <person name="Ullrich S.R."/>
            <person name="Schloemann M."/>
            <person name="Muehling M."/>
            <person name="Daniel R."/>
        </authorList>
    </citation>
    <scope>NUCLEOTIDE SEQUENCE [LARGE SCALE GENOMIC DNA]</scope>
    <source>
        <strain evidence="1 3">Z-31</strain>
    </source>
</reference>
<dbReference type="EMBL" id="LRRD01000038">
    <property type="protein sequence ID" value="KXW57760.1"/>
    <property type="molecule type" value="Genomic_DNA"/>
</dbReference>
<dbReference type="InterPro" id="IPR011990">
    <property type="entry name" value="TPR-like_helical_dom_sf"/>
</dbReference>
<organism evidence="1 3">
    <name type="scientific">Ferrovum myxofaciens</name>
    <dbReference type="NCBI Taxonomy" id="416213"/>
    <lineage>
        <taxon>Bacteria</taxon>
        <taxon>Pseudomonadati</taxon>
        <taxon>Pseudomonadota</taxon>
        <taxon>Betaproteobacteria</taxon>
        <taxon>Ferrovales</taxon>
        <taxon>Ferrovaceae</taxon>
        <taxon>Ferrovum</taxon>
    </lineage>
</organism>
<accession>A0A149VX13</accession>
<dbReference type="PATRIC" id="fig|1789004.3.peg.1729"/>
<evidence type="ECO:0008006" key="4">
    <source>
        <dbReference type="Google" id="ProtNLM"/>
    </source>
</evidence>
<dbReference type="SUPFAM" id="SSF48452">
    <property type="entry name" value="TPR-like"/>
    <property type="match status" value="1"/>
</dbReference>
<dbReference type="EMBL" id="CP071137">
    <property type="protein sequence ID" value="QWY77610.1"/>
    <property type="molecule type" value="Genomic_DNA"/>
</dbReference>
<dbReference type="RefSeq" id="WP_062188228.1">
    <property type="nucleotide sequence ID" value="NZ_CP053675.1"/>
</dbReference>
<protein>
    <recommendedName>
        <fullName evidence="4">Tetratricopeptide repeat protein</fullName>
    </recommendedName>
</protein>
<accession>A0A8F3DU49</accession>
<dbReference type="AlphaFoldDB" id="A0A8F3DU49"/>
<proteinExistence type="predicted"/>
<evidence type="ECO:0000313" key="3">
    <source>
        <dbReference type="Proteomes" id="UP000075653"/>
    </source>
</evidence>
<reference evidence="2" key="2">
    <citation type="submission" date="2021-02" db="EMBL/GenBank/DDBJ databases">
        <title>Comparative genomics of Ferrovum myxofaciens strains, predominant extremophile bacteria forming large biofilm stalactites in acid mine ecosystems.</title>
        <authorList>
            <person name="Burkartova K."/>
            <person name="Ridl J."/>
            <person name="Pajer P."/>
            <person name="Falteisek L."/>
        </authorList>
    </citation>
    <scope>NUCLEOTIDE SEQUENCE</scope>
    <source>
        <strain evidence="2">MI1III</strain>
    </source>
</reference>
<dbReference type="Proteomes" id="UP000683551">
    <property type="component" value="Chromosome"/>
</dbReference>
<name>A0A8F3DU49_9PROT</name>
<dbReference type="Gene3D" id="1.25.40.10">
    <property type="entry name" value="Tetratricopeptide repeat domain"/>
    <property type="match status" value="1"/>
</dbReference>
<evidence type="ECO:0000313" key="2">
    <source>
        <dbReference type="EMBL" id="QWY77610.1"/>
    </source>
</evidence>
<dbReference type="Proteomes" id="UP000075653">
    <property type="component" value="Unassembled WGS sequence"/>
</dbReference>
<dbReference type="GeneID" id="301710980"/>
<sequence>MNKTDESWLEVACLGGGLTVEAENYLRLAGLSYAEDDLAESYLERAMEAAPDHAAVLIGYYRFYFYKGRLLDALGIARICLEKAAKDNGLVSDWRRVRGSDANFGSYEAILPRFYLFTLKAYGYLNLRLGCLDEGREVIMKILELDPSDKIGSKVLLNVLDRMGMDDED</sequence>
<evidence type="ECO:0000313" key="1">
    <source>
        <dbReference type="EMBL" id="KXW57760.1"/>
    </source>
</evidence>
<gene>
    <name evidence="1" type="ORF">FEMY_16940</name>
    <name evidence="2" type="ORF">JZL65_00535</name>
</gene>